<organism evidence="4 5">
    <name type="scientific">Solibacillus palustris</name>
    <dbReference type="NCBI Taxonomy" id="2908203"/>
    <lineage>
        <taxon>Bacteria</taxon>
        <taxon>Bacillati</taxon>
        <taxon>Bacillota</taxon>
        <taxon>Bacilli</taxon>
        <taxon>Bacillales</taxon>
        <taxon>Caryophanaceae</taxon>
        <taxon>Solibacillus</taxon>
    </lineage>
</organism>
<dbReference type="Proteomes" id="UP001316087">
    <property type="component" value="Unassembled WGS sequence"/>
</dbReference>
<dbReference type="PANTHER" id="PTHR43762:SF1">
    <property type="entry name" value="D-ARABINONO-1,4-LACTONE OXIDASE"/>
    <property type="match status" value="1"/>
</dbReference>
<dbReference type="PANTHER" id="PTHR43762">
    <property type="entry name" value="L-GULONOLACTONE OXIDASE"/>
    <property type="match status" value="1"/>
</dbReference>
<evidence type="ECO:0000256" key="1">
    <source>
        <dbReference type="ARBA" id="ARBA00022630"/>
    </source>
</evidence>
<accession>A0ABS9UEG2</accession>
<dbReference type="InterPro" id="IPR016169">
    <property type="entry name" value="FAD-bd_PCMH_sub2"/>
</dbReference>
<gene>
    <name evidence="4" type="ORF">LZ480_11640</name>
</gene>
<feature type="domain" description="FAD-binding PCMH-type" evidence="3">
    <location>
        <begin position="20"/>
        <end position="189"/>
    </location>
</feature>
<dbReference type="InterPro" id="IPR006094">
    <property type="entry name" value="Oxid_FAD_bind_N"/>
</dbReference>
<dbReference type="Gene3D" id="3.30.465.10">
    <property type="match status" value="1"/>
</dbReference>
<dbReference type="EMBL" id="JAKZFC010000004">
    <property type="protein sequence ID" value="MCH7322545.1"/>
    <property type="molecule type" value="Genomic_DNA"/>
</dbReference>
<protein>
    <submittedName>
        <fullName evidence="4">FAD-binding protein</fullName>
    </submittedName>
</protein>
<proteinExistence type="predicted"/>
<dbReference type="SUPFAM" id="SSF56176">
    <property type="entry name" value="FAD-binding/transporter-associated domain-like"/>
    <property type="match status" value="1"/>
</dbReference>
<dbReference type="Gene3D" id="3.30.70.2520">
    <property type="match status" value="1"/>
</dbReference>
<sequence>MFSLNKWKNGQKWKNWSENYVAYPSMYYAPHTIEEVCKIVKEHVVLKRTIRVTGAAHSFSPIALPEQSALSLHNMRGLIAVNKEQQTATFWAGTYLYEVGSMLAQYGFALSNMGDIQQQTLAGAISTGTHGTGIELGSFSSMVTSWGFVNGEGDYIQHERGNDALSESLHVSVGMLGILVKVTLKVVPLYSLAYTSERSNFYSEVSQFQQTIRDYRNAEWFYFPGSDYIQVKKMQSVAPVDQPKLEKFVDQVKIQALENGVFYLASEFCKFVPKASLKVSKLTSKVVGGEQRTGKSYEIYPSPRHVKFVETEYAVALSQAEACLEEVHAMFNKKKFDVHFPIEIRTTAGEVGYLSPTQGQESAFIAFHMYKGMNEDPFFDWVHETMQKYNGRPHWGKMNRYNKDNIDTYYVNAQNFNEIRKQQDPQDVFLTHYFRNIFPRQ</sequence>
<evidence type="ECO:0000259" key="3">
    <source>
        <dbReference type="PROSITE" id="PS51387"/>
    </source>
</evidence>
<keyword evidence="5" id="KW-1185">Reference proteome</keyword>
<dbReference type="InterPro" id="IPR036318">
    <property type="entry name" value="FAD-bd_PCMH-like_sf"/>
</dbReference>
<dbReference type="InterPro" id="IPR016166">
    <property type="entry name" value="FAD-bd_PCMH"/>
</dbReference>
<dbReference type="PIRSF" id="PIRSF000136">
    <property type="entry name" value="LGO_GLO"/>
    <property type="match status" value="1"/>
</dbReference>
<name>A0ABS9UEG2_9BACL</name>
<comment type="caution">
    <text evidence="4">The sequence shown here is derived from an EMBL/GenBank/DDBJ whole genome shotgun (WGS) entry which is preliminary data.</text>
</comment>
<evidence type="ECO:0000313" key="5">
    <source>
        <dbReference type="Proteomes" id="UP001316087"/>
    </source>
</evidence>
<dbReference type="NCBIfam" id="TIGR01679">
    <property type="entry name" value="bact_FAD_ox"/>
    <property type="match status" value="1"/>
</dbReference>
<dbReference type="PROSITE" id="PS51387">
    <property type="entry name" value="FAD_PCMH"/>
    <property type="match status" value="1"/>
</dbReference>
<reference evidence="4 5" key="1">
    <citation type="submission" date="2022-03" db="EMBL/GenBank/DDBJ databases">
        <authorList>
            <person name="Jo J.-H."/>
            <person name="Im W.-T."/>
        </authorList>
    </citation>
    <scope>NUCLEOTIDE SEQUENCE [LARGE SCALE GENOMIC DNA]</scope>
    <source>
        <strain evidence="4 5">MA9</strain>
    </source>
</reference>
<dbReference type="InterPro" id="IPR007173">
    <property type="entry name" value="ALO_C"/>
</dbReference>
<dbReference type="Pfam" id="PF01565">
    <property type="entry name" value="FAD_binding_4"/>
    <property type="match status" value="1"/>
</dbReference>
<dbReference type="InterPro" id="IPR010031">
    <property type="entry name" value="FAD_lactone_oxidase-like"/>
</dbReference>
<dbReference type="Gene3D" id="3.30.43.10">
    <property type="entry name" value="Uridine Diphospho-n-acetylenolpyruvylglucosamine Reductase, domain 2"/>
    <property type="match status" value="1"/>
</dbReference>
<dbReference type="Pfam" id="PF04030">
    <property type="entry name" value="ALO"/>
    <property type="match status" value="1"/>
</dbReference>
<evidence type="ECO:0000256" key="2">
    <source>
        <dbReference type="ARBA" id="ARBA00023002"/>
    </source>
</evidence>
<evidence type="ECO:0000313" key="4">
    <source>
        <dbReference type="EMBL" id="MCH7322545.1"/>
    </source>
</evidence>
<keyword evidence="2" id="KW-0560">Oxidoreductase</keyword>
<dbReference type="RefSeq" id="WP_241369614.1">
    <property type="nucleotide sequence ID" value="NZ_JAKZFC010000004.1"/>
</dbReference>
<dbReference type="InterPro" id="IPR016167">
    <property type="entry name" value="FAD-bd_PCMH_sub1"/>
</dbReference>
<keyword evidence="1" id="KW-0285">Flavoprotein</keyword>